<gene>
    <name evidence="2" type="ORF">CP981_16090</name>
</gene>
<dbReference type="Proteomes" id="UP000325458">
    <property type="component" value="Chromosome"/>
</dbReference>
<organism evidence="2 3">
    <name type="scientific">Streptomyces platensis</name>
    <dbReference type="NCBI Taxonomy" id="58346"/>
    <lineage>
        <taxon>Bacteria</taxon>
        <taxon>Bacillati</taxon>
        <taxon>Actinomycetota</taxon>
        <taxon>Actinomycetes</taxon>
        <taxon>Kitasatosporales</taxon>
        <taxon>Streptomycetaceae</taxon>
        <taxon>Streptomyces</taxon>
    </lineage>
</organism>
<proteinExistence type="predicted"/>
<feature type="region of interest" description="Disordered" evidence="1">
    <location>
        <begin position="33"/>
        <end position="65"/>
    </location>
</feature>
<name>A0AAE6TMM4_STRPT</name>
<dbReference type="GeneID" id="90924818"/>
<dbReference type="EMBL" id="CP023691">
    <property type="protein sequence ID" value="QEV52984.1"/>
    <property type="molecule type" value="Genomic_DNA"/>
</dbReference>
<reference evidence="2 3" key="1">
    <citation type="submission" date="2017-09" db="EMBL/GenBank/DDBJ databases">
        <authorList>
            <person name="Lee N."/>
            <person name="Cho B.-K."/>
        </authorList>
    </citation>
    <scope>NUCLEOTIDE SEQUENCE [LARGE SCALE GENOMIC DNA]</scope>
    <source>
        <strain evidence="2 3">ATCC 23948</strain>
    </source>
</reference>
<dbReference type="RefSeq" id="WP_085926472.1">
    <property type="nucleotide sequence ID" value="NZ_BAABSS010000034.1"/>
</dbReference>
<sequence>MSCPTCQALREELAEAERTRDRSKAVDCRVLLRRHPRHDDTPVEGEGSGPRALEELPDGAVRPRR</sequence>
<evidence type="ECO:0000256" key="1">
    <source>
        <dbReference type="SAM" id="MobiDB-lite"/>
    </source>
</evidence>
<dbReference type="KEGG" id="spla:CP981_16090"/>
<dbReference type="AlphaFoldDB" id="A0AAE6TMM4"/>
<evidence type="ECO:0000313" key="3">
    <source>
        <dbReference type="Proteomes" id="UP000325458"/>
    </source>
</evidence>
<evidence type="ECO:0000313" key="2">
    <source>
        <dbReference type="EMBL" id="QEV52984.1"/>
    </source>
</evidence>
<protein>
    <submittedName>
        <fullName evidence="2">Uncharacterized protein</fullName>
    </submittedName>
</protein>
<accession>A0AAE6TMM4</accession>